<organism evidence="2 3">
    <name type="scientific">Pseudodesulfovibrio karagichevae</name>
    <dbReference type="NCBI Taxonomy" id="3239305"/>
    <lineage>
        <taxon>Bacteria</taxon>
        <taxon>Pseudomonadati</taxon>
        <taxon>Thermodesulfobacteriota</taxon>
        <taxon>Desulfovibrionia</taxon>
        <taxon>Desulfovibrionales</taxon>
        <taxon>Desulfovibrionaceae</taxon>
    </lineage>
</organism>
<sequence>MSIRIENARIVDGTGSPAIPGSVRVEDGVITHVGPTAPEADQTIDAEGRVVCPGFIDTHSHSDLVVMEDPFILPKIRQGVTTEILGQDGISMAPLPKRHIPAWRKNLSGLEGESETLDWTWETTDGYLSRLERSGAGTNLCYLAPHGNVRMEAMGLDDRQANPGDLRLLQAVLRRELEAGAFGLSTGLIYPPCTYADKAEMEALCSVAAEFGRPLVIHQRSEADTILESMSEVLDIARTTGVHVHFSHFKICGKYNADKFEPALELLDRAADEGLKVTIDQYPYVAGSTMLGAILPPWAHAGGTDKLLERLADENSRARMLRDIRQGIPGWDNFVAFAGVDGIFVTSTRTQANADAIGKTLVQLGEMRGKPPLEAALDLLLQEENAVGMVDFYGLEEHVKAFMARPEMNVCTDGLLGGTPHPRTYGAFPRVLGKYVREEKVMPLETAIRKMTGKPAETFQIDRRGLLKPGYHADIVLLDPYTVRDNGTYTEPRQHPTGIDLVMVNGAVLHGPTAPDTSTPSGRVLRLGRQECLRRPGEGEGKPFDAGRPWPASLRGRALSGAVQICCPADL</sequence>
<dbReference type="Pfam" id="PF07969">
    <property type="entry name" value="Amidohydro_3"/>
    <property type="match status" value="1"/>
</dbReference>
<dbReference type="InterPro" id="IPR011059">
    <property type="entry name" value="Metal-dep_hydrolase_composite"/>
</dbReference>
<dbReference type="EMBL" id="JBGLYH010000084">
    <property type="protein sequence ID" value="MEZ7198647.1"/>
    <property type="molecule type" value="Genomic_DNA"/>
</dbReference>
<reference evidence="2 3" key="1">
    <citation type="submission" date="2024-08" db="EMBL/GenBank/DDBJ databases">
        <title>Sulfate-reducing bacteria isolated from formation water of the oil field in Kazakhstan and description of Pseudodesulfovibrio sp.</title>
        <authorList>
            <person name="Bidzhieva S.K."/>
            <person name="Tourova T.P."/>
            <person name="Grouzdev D.S."/>
            <person name="Beletsky A.V."/>
            <person name="Sokolova D.S."/>
            <person name="Samigullina S.R."/>
            <person name="Poltaraus A.B."/>
            <person name="Avtukh A.N."/>
            <person name="Tereshina V.M."/>
            <person name="Zhaparov N.S."/>
            <person name="Mardanov A.V."/>
            <person name="Nazina T.N."/>
        </authorList>
    </citation>
    <scope>NUCLEOTIDE SEQUENCE [LARGE SCALE GENOMIC DNA]</scope>
    <source>
        <strain evidence="2 3">9FUS</strain>
    </source>
</reference>
<keyword evidence="3" id="KW-1185">Reference proteome</keyword>
<dbReference type="SUPFAM" id="SSF51556">
    <property type="entry name" value="Metallo-dependent hydrolases"/>
    <property type="match status" value="1"/>
</dbReference>
<dbReference type="InterPro" id="IPR023100">
    <property type="entry name" value="D-aminoacylase_insert_dom_sf"/>
</dbReference>
<feature type="domain" description="Amidohydrolase 3" evidence="1">
    <location>
        <begin position="42"/>
        <end position="509"/>
    </location>
</feature>
<dbReference type="PANTHER" id="PTHR11647:SF1">
    <property type="entry name" value="COLLAPSIN RESPONSE MEDIATOR PROTEIN"/>
    <property type="match status" value="1"/>
</dbReference>
<dbReference type="InterPro" id="IPR032466">
    <property type="entry name" value="Metal_Hydrolase"/>
</dbReference>
<dbReference type="Gene3D" id="3.20.20.140">
    <property type="entry name" value="Metal-dependent hydrolases"/>
    <property type="match status" value="1"/>
</dbReference>
<dbReference type="InterPro" id="IPR013108">
    <property type="entry name" value="Amidohydro_3"/>
</dbReference>
<dbReference type="Gene3D" id="3.30.1490.130">
    <property type="entry name" value="D-aminoacylase. Domain 3"/>
    <property type="match status" value="1"/>
</dbReference>
<dbReference type="CDD" id="cd01297">
    <property type="entry name" value="D-aminoacylase"/>
    <property type="match status" value="1"/>
</dbReference>
<proteinExistence type="predicted"/>
<evidence type="ECO:0000259" key="1">
    <source>
        <dbReference type="Pfam" id="PF07969"/>
    </source>
</evidence>
<name>A0ABV4K6R3_9BACT</name>
<protein>
    <submittedName>
        <fullName evidence="2">Amidohydrolase family protein</fullName>
    </submittedName>
</protein>
<gene>
    <name evidence="2" type="ORF">AB6M95_18010</name>
</gene>
<dbReference type="Gene3D" id="2.30.40.10">
    <property type="entry name" value="Urease, subunit C, domain 1"/>
    <property type="match status" value="1"/>
</dbReference>
<dbReference type="PANTHER" id="PTHR11647">
    <property type="entry name" value="HYDRANTOINASE/DIHYDROPYRIMIDINASE FAMILY MEMBER"/>
    <property type="match status" value="1"/>
</dbReference>
<dbReference type="RefSeq" id="WP_371388134.1">
    <property type="nucleotide sequence ID" value="NZ_JBGLYH010000084.1"/>
</dbReference>
<dbReference type="InterPro" id="IPR050378">
    <property type="entry name" value="Metallo-dep_Hydrolases_sf"/>
</dbReference>
<dbReference type="SUPFAM" id="SSF51338">
    <property type="entry name" value="Composite domain of metallo-dependent hydrolases"/>
    <property type="match status" value="1"/>
</dbReference>
<comment type="caution">
    <text evidence="2">The sequence shown here is derived from an EMBL/GenBank/DDBJ whole genome shotgun (WGS) entry which is preliminary data.</text>
</comment>
<dbReference type="Proteomes" id="UP001568698">
    <property type="component" value="Unassembled WGS sequence"/>
</dbReference>
<evidence type="ECO:0000313" key="3">
    <source>
        <dbReference type="Proteomes" id="UP001568698"/>
    </source>
</evidence>
<evidence type="ECO:0000313" key="2">
    <source>
        <dbReference type="EMBL" id="MEZ7198647.1"/>
    </source>
</evidence>
<accession>A0ABV4K6R3</accession>